<evidence type="ECO:0000259" key="2">
    <source>
        <dbReference type="PROSITE" id="PS51462"/>
    </source>
</evidence>
<gene>
    <name evidence="3" type="ORF">NOCA2480147</name>
</gene>
<reference evidence="3" key="1">
    <citation type="submission" date="2015-08" db="EMBL/GenBank/DDBJ databases">
        <authorList>
            <person name="Babu N.S."/>
            <person name="Beckwith C.J."/>
            <person name="Beseler K.G."/>
            <person name="Brison A."/>
            <person name="Carone J.V."/>
            <person name="Caskin T.P."/>
            <person name="Diamond M."/>
            <person name="Durham M.E."/>
            <person name="Foxe J.M."/>
            <person name="Go M."/>
            <person name="Henderson B.A."/>
            <person name="Jones I.B."/>
            <person name="McGettigan J.A."/>
            <person name="Micheletti S.J."/>
            <person name="Nasrallah M.E."/>
            <person name="Ortiz D."/>
            <person name="Piller C.R."/>
            <person name="Privatt S.R."/>
            <person name="Schneider S.L."/>
            <person name="Sharp S."/>
            <person name="Smith T.C."/>
            <person name="Stanton J.D."/>
            <person name="Ullery H.E."/>
            <person name="Wilson R.J."/>
            <person name="Serrano M.G."/>
            <person name="Buck G."/>
            <person name="Lee V."/>
            <person name="Wang Y."/>
            <person name="Carvalho R."/>
            <person name="Voegtly L."/>
            <person name="Shi R."/>
            <person name="Duckworth R."/>
            <person name="Johnson A."/>
            <person name="Loviza R."/>
            <person name="Walstead R."/>
            <person name="Shah Z."/>
            <person name="Kiflezghi M."/>
            <person name="Wade K."/>
            <person name="Ball S.L."/>
            <person name="Bradley K.W."/>
            <person name="Asai D.J."/>
            <person name="Bowman C.A."/>
            <person name="Russell D.A."/>
            <person name="Pope W.H."/>
            <person name="Jacobs-Sera D."/>
            <person name="Hendrix R.W."/>
            <person name="Hatfull G.F."/>
        </authorList>
    </citation>
    <scope>NUCLEOTIDE SEQUENCE</scope>
</reference>
<evidence type="ECO:0000256" key="1">
    <source>
        <dbReference type="SAM" id="MobiDB-lite"/>
    </source>
</evidence>
<dbReference type="AlphaFoldDB" id="A0A2P2C873"/>
<accession>A0A2P2C873</accession>
<name>A0A2P2C873_9ZZZZ</name>
<evidence type="ECO:0000313" key="3">
    <source>
        <dbReference type="EMBL" id="CUR58188.1"/>
    </source>
</evidence>
<sequence>MTLYAEALATLSAWRAPDPAQTRLQERFVAHLRARPDGLSRSCFPEHLTASTLILSEDGSHALLTLHAKARQWFQFGGHCEPADGSLAGAAAREAREESGVPFSLTPVPVQLSAHAVPFCHPDGPVDHLDVRFVAFAPHVEPTVSSESLDVRWFPVDALPSDEPSLHHLVELCRRGPRGTTHGTRRHNSTGEVGEPDRHLTHCGLGRVGPVDEVLAVGQGQVSADRARSRLATVGRAVDRADHVDGLVTLEHQSDQRATRDEGPQRRVEVALHVLGVVLVGLGTIDRAVLQGHDGEALVLEPGQDVADQSAAYGVGLEQDEGALSHGRSLASLALGVGGT</sequence>
<dbReference type="PROSITE" id="PS51462">
    <property type="entry name" value="NUDIX"/>
    <property type="match status" value="1"/>
</dbReference>
<feature type="region of interest" description="Disordered" evidence="1">
    <location>
        <begin position="177"/>
        <end position="199"/>
    </location>
</feature>
<organism evidence="3">
    <name type="scientific">metagenome</name>
    <dbReference type="NCBI Taxonomy" id="256318"/>
    <lineage>
        <taxon>unclassified sequences</taxon>
        <taxon>metagenomes</taxon>
    </lineage>
</organism>
<protein>
    <submittedName>
        <fullName evidence="3">NUDIX hydrolase (Modular protein)</fullName>
    </submittedName>
</protein>
<proteinExistence type="predicted"/>
<dbReference type="Pfam" id="PF00293">
    <property type="entry name" value="NUDIX"/>
    <property type="match status" value="1"/>
</dbReference>
<feature type="domain" description="Nudix hydrolase" evidence="2">
    <location>
        <begin position="45"/>
        <end position="177"/>
    </location>
</feature>
<dbReference type="Gene3D" id="3.90.79.10">
    <property type="entry name" value="Nucleoside Triphosphate Pyrophosphohydrolase"/>
    <property type="match status" value="1"/>
</dbReference>
<dbReference type="EMBL" id="CZKA01000043">
    <property type="protein sequence ID" value="CUR58188.1"/>
    <property type="molecule type" value="Genomic_DNA"/>
</dbReference>
<keyword evidence="3" id="KW-0378">Hydrolase</keyword>
<dbReference type="InterPro" id="IPR015797">
    <property type="entry name" value="NUDIX_hydrolase-like_dom_sf"/>
</dbReference>
<dbReference type="InterPro" id="IPR000086">
    <property type="entry name" value="NUDIX_hydrolase_dom"/>
</dbReference>
<dbReference type="GO" id="GO:0016787">
    <property type="term" value="F:hydrolase activity"/>
    <property type="evidence" value="ECO:0007669"/>
    <property type="project" value="UniProtKB-KW"/>
</dbReference>
<dbReference type="SUPFAM" id="SSF55811">
    <property type="entry name" value="Nudix"/>
    <property type="match status" value="1"/>
</dbReference>